<gene>
    <name evidence="8" type="ORF">BN1205_054220</name>
</gene>
<dbReference type="AlphaFoldDB" id="A0A0F7UPC3"/>
<dbReference type="Pfam" id="PF00400">
    <property type="entry name" value="WD40"/>
    <property type="match status" value="1"/>
</dbReference>
<keyword evidence="3" id="KW-0677">Repeat</keyword>
<evidence type="ECO:0000256" key="2">
    <source>
        <dbReference type="ARBA" id="ARBA00022574"/>
    </source>
</evidence>
<evidence type="ECO:0000313" key="8">
    <source>
        <dbReference type="EMBL" id="CEL72035.1"/>
    </source>
</evidence>
<feature type="compositionally biased region" description="Basic and acidic residues" evidence="7">
    <location>
        <begin position="178"/>
        <end position="204"/>
    </location>
</feature>
<feature type="region of interest" description="Disordered" evidence="7">
    <location>
        <begin position="178"/>
        <end position="282"/>
    </location>
</feature>
<dbReference type="EMBL" id="LN714491">
    <property type="protein sequence ID" value="CEL72035.1"/>
    <property type="molecule type" value="Genomic_DNA"/>
</dbReference>
<dbReference type="SMART" id="SM00320">
    <property type="entry name" value="WD40"/>
    <property type="match status" value="3"/>
</dbReference>
<evidence type="ECO:0000256" key="7">
    <source>
        <dbReference type="SAM" id="MobiDB-lite"/>
    </source>
</evidence>
<dbReference type="PANTHER" id="PTHR13720">
    <property type="entry name" value="WD-40 REPEAT PROTEIN"/>
    <property type="match status" value="1"/>
</dbReference>
<comment type="subcellular location">
    <subcellularLocation>
        <location evidence="1">Cell projection</location>
        <location evidence="1">Cilium</location>
    </subcellularLocation>
</comment>
<dbReference type="InterPro" id="IPR036322">
    <property type="entry name" value="WD40_repeat_dom_sf"/>
</dbReference>
<dbReference type="InterPro" id="IPR001680">
    <property type="entry name" value="WD40_rpt"/>
</dbReference>
<keyword evidence="2 6" id="KW-0853">WD repeat</keyword>
<reference evidence="8" key="1">
    <citation type="journal article" date="2015" name="PLoS ONE">
        <title>Comprehensive Evaluation of Toxoplasma gondii VEG and Neospora caninum LIV Genomes with Tachyzoite Stage Transcriptome and Proteome Defines Novel Transcript Features.</title>
        <authorList>
            <person name="Ramaprasad A."/>
            <person name="Mourier T."/>
            <person name="Naeem R."/>
            <person name="Malas T.B."/>
            <person name="Moussa E."/>
            <person name="Panigrahi A."/>
            <person name="Vermont S.J."/>
            <person name="Otto T.D."/>
            <person name="Wastling J."/>
            <person name="Pain A."/>
        </authorList>
    </citation>
    <scope>NUCLEOTIDE SEQUENCE</scope>
    <source>
        <strain evidence="8">VEG</strain>
    </source>
</reference>
<dbReference type="InterPro" id="IPR050630">
    <property type="entry name" value="WD_repeat_EMAP"/>
</dbReference>
<dbReference type="PROSITE" id="PS50082">
    <property type="entry name" value="WD_REPEATS_2"/>
    <property type="match status" value="1"/>
</dbReference>
<organism evidence="8">
    <name type="scientific">Toxoplasma gondii (strain ATCC 50861 / VEG)</name>
    <dbReference type="NCBI Taxonomy" id="432359"/>
    <lineage>
        <taxon>Eukaryota</taxon>
        <taxon>Sar</taxon>
        <taxon>Alveolata</taxon>
        <taxon>Apicomplexa</taxon>
        <taxon>Conoidasida</taxon>
        <taxon>Coccidia</taxon>
        <taxon>Eucoccidiorida</taxon>
        <taxon>Eimeriorina</taxon>
        <taxon>Sarcocystidae</taxon>
        <taxon>Toxoplasma</taxon>
    </lineage>
</organism>
<feature type="compositionally biased region" description="Low complexity" evidence="7">
    <location>
        <begin position="223"/>
        <end position="237"/>
    </location>
</feature>
<protein>
    <recommendedName>
        <fullName evidence="5">Cilia- and flagella-associated protein 251</fullName>
    </recommendedName>
</protein>
<evidence type="ECO:0000256" key="5">
    <source>
        <dbReference type="ARBA" id="ARBA00040994"/>
    </source>
</evidence>
<evidence type="ECO:0000256" key="4">
    <source>
        <dbReference type="ARBA" id="ARBA00023273"/>
    </source>
</evidence>
<evidence type="ECO:0000256" key="6">
    <source>
        <dbReference type="PROSITE-ProRule" id="PRU00221"/>
    </source>
</evidence>
<name>A0A0F7UPC3_TOXGV</name>
<dbReference type="Gene3D" id="2.130.10.10">
    <property type="entry name" value="YVTN repeat-like/Quinoprotein amine dehydrogenase"/>
    <property type="match status" value="2"/>
</dbReference>
<dbReference type="InterPro" id="IPR015943">
    <property type="entry name" value="WD40/YVTN_repeat-like_dom_sf"/>
</dbReference>
<accession>A0A0F7UPC3</accession>
<feature type="compositionally biased region" description="Polar residues" evidence="7">
    <location>
        <begin position="267"/>
        <end position="276"/>
    </location>
</feature>
<keyword evidence="4" id="KW-0966">Cell projection</keyword>
<evidence type="ECO:0000256" key="3">
    <source>
        <dbReference type="ARBA" id="ARBA00022737"/>
    </source>
</evidence>
<feature type="repeat" description="WD" evidence="6">
    <location>
        <begin position="97"/>
        <end position="140"/>
    </location>
</feature>
<sequence>MDTSLEPPVSVAEQGHHGLSSTVEVPMCSSEEPQDDHKHSNMALSLTWSYGFDKDLVGGVQSLGEGGSERKSIFFVSGTTGVIFTHDGEGNKTQTLLQGHVNAITGVVISTDKKRIVTADKGKDSLLVVWDSETATPVKTIYRPHPTGVQAVDITPDSRFIVSLSAPIPHELIVEADHGQNPGEHESSHNSRKGEQGEKAENKKCKTAYGSEGEVTEQSAPEASASTARSSHPSSLESSERTGRSTLSSWNGHSGLDASDGKRAAQDQPQSLNACSQGKGDQGKRQTYQSVAVWDWRELGNTPVCVAVIATPDLQHSVLFNSTDAQEILTNGKRRVFFWFWEETSDYFHFYSPALQAKDFKQKIGDFTRSIFMPNSTKAATGTVDGDVVLWDLSLIVDGLSRPDERRAVRILNLSRAAVTFLSVHDDNWIVAGFADGIIGFYDFQFRILRWFDDFNAGPINSISFDRIPNQGIALEYDLEIQFLMARIGEHAELLESIKRRDRPLYRGPAQQIGHNESHMHIRALHSNRVNPLGFNASTPVEDTRILELFPPLHAVQRLASPGGVSALGVAFPLLVLKIRASPPSTSSAVLGKNAHIHKAKARSACSCSFSLPQ</sequence>
<dbReference type="SUPFAM" id="SSF50978">
    <property type="entry name" value="WD40 repeat-like"/>
    <property type="match status" value="1"/>
</dbReference>
<evidence type="ECO:0000256" key="1">
    <source>
        <dbReference type="ARBA" id="ARBA00004138"/>
    </source>
</evidence>
<dbReference type="PANTHER" id="PTHR13720:SF13">
    <property type="entry name" value="CILIA- AND FLAGELLA-ASSOCIATED PROTEIN 251"/>
    <property type="match status" value="1"/>
</dbReference>
<dbReference type="GO" id="GO:0031514">
    <property type="term" value="C:motile cilium"/>
    <property type="evidence" value="ECO:0007669"/>
    <property type="project" value="TreeGrafter"/>
</dbReference>
<feature type="region of interest" description="Disordered" evidence="7">
    <location>
        <begin position="1"/>
        <end position="20"/>
    </location>
</feature>
<proteinExistence type="predicted"/>